<reference evidence="1" key="1">
    <citation type="submission" date="2018-02" db="EMBL/GenBank/DDBJ databases">
        <title>Rhizophora mucronata_Transcriptome.</title>
        <authorList>
            <person name="Meera S.P."/>
            <person name="Sreeshan A."/>
            <person name="Augustine A."/>
        </authorList>
    </citation>
    <scope>NUCLEOTIDE SEQUENCE</scope>
    <source>
        <tissue evidence="1">Leaf</tissue>
    </source>
</reference>
<dbReference type="AlphaFoldDB" id="A0A2P2QDV3"/>
<sequence length="38" mass="4437">MNARKEYAELFSAPTLAFTCQVLPILCIKKVRFYERDA</sequence>
<dbReference type="EMBL" id="GGEC01084709">
    <property type="protein sequence ID" value="MBX65193.1"/>
    <property type="molecule type" value="Transcribed_RNA"/>
</dbReference>
<evidence type="ECO:0000313" key="1">
    <source>
        <dbReference type="EMBL" id="MBX65193.1"/>
    </source>
</evidence>
<accession>A0A2P2QDV3</accession>
<organism evidence="1">
    <name type="scientific">Rhizophora mucronata</name>
    <name type="common">Asiatic mangrove</name>
    <dbReference type="NCBI Taxonomy" id="61149"/>
    <lineage>
        <taxon>Eukaryota</taxon>
        <taxon>Viridiplantae</taxon>
        <taxon>Streptophyta</taxon>
        <taxon>Embryophyta</taxon>
        <taxon>Tracheophyta</taxon>
        <taxon>Spermatophyta</taxon>
        <taxon>Magnoliopsida</taxon>
        <taxon>eudicotyledons</taxon>
        <taxon>Gunneridae</taxon>
        <taxon>Pentapetalae</taxon>
        <taxon>rosids</taxon>
        <taxon>fabids</taxon>
        <taxon>Malpighiales</taxon>
        <taxon>Rhizophoraceae</taxon>
        <taxon>Rhizophora</taxon>
    </lineage>
</organism>
<proteinExistence type="predicted"/>
<protein>
    <submittedName>
        <fullName evidence="1">Uncharacterized protein</fullName>
    </submittedName>
</protein>
<name>A0A2P2QDV3_RHIMU</name>